<dbReference type="InterPro" id="IPR000262">
    <property type="entry name" value="FMN-dep_DH"/>
</dbReference>
<comment type="catalytic activity">
    <reaction evidence="7">
        <text>2-hydroxyoctanoate + O2 = 2-oxooctanoate + H2O2</text>
        <dbReference type="Rhea" id="RHEA:67940"/>
        <dbReference type="ChEBI" id="CHEBI:15379"/>
        <dbReference type="ChEBI" id="CHEBI:16240"/>
        <dbReference type="ChEBI" id="CHEBI:133514"/>
        <dbReference type="ChEBI" id="CHEBI:176689"/>
    </reaction>
    <physiologicalReaction direction="left-to-right" evidence="7">
        <dbReference type="Rhea" id="RHEA:67941"/>
    </physiologicalReaction>
</comment>
<dbReference type="GO" id="GO:0010181">
    <property type="term" value="F:FMN binding"/>
    <property type="evidence" value="ECO:0007669"/>
    <property type="project" value="InterPro"/>
</dbReference>
<feature type="binding site" evidence="9">
    <location>
        <position position="176"/>
    </location>
    <ligand>
        <name>FMN</name>
        <dbReference type="ChEBI" id="CHEBI:58210"/>
    </ligand>
</feature>
<dbReference type="PANTHER" id="PTHR10578:SF149">
    <property type="entry name" value="2-HYDROXYACID OXIDASE 2"/>
    <property type="match status" value="1"/>
</dbReference>
<dbReference type="PANTHER" id="PTHR10578">
    <property type="entry name" value="S -2-HYDROXY-ACID OXIDASE-RELATED"/>
    <property type="match status" value="1"/>
</dbReference>
<dbReference type="Proteomes" id="UP001176961">
    <property type="component" value="Unassembled WGS sequence"/>
</dbReference>
<keyword evidence="2 9" id="KW-0285">Flavoprotein</keyword>
<dbReference type="GO" id="GO:0005782">
    <property type="term" value="C:peroxisomal matrix"/>
    <property type="evidence" value="ECO:0007669"/>
    <property type="project" value="TreeGrafter"/>
</dbReference>
<comment type="cofactor">
    <cofactor evidence="1">
        <name>FMN</name>
        <dbReference type="ChEBI" id="CHEBI:58210"/>
    </cofactor>
</comment>
<dbReference type="PROSITE" id="PS00557">
    <property type="entry name" value="FMN_HYDROXY_ACID_DH_1"/>
    <property type="match status" value="1"/>
</dbReference>
<dbReference type="InterPro" id="IPR012133">
    <property type="entry name" value="Alpha-hydoxy_acid_DH_FMN"/>
</dbReference>
<dbReference type="Pfam" id="PF01070">
    <property type="entry name" value="FMN_dh"/>
    <property type="match status" value="1"/>
</dbReference>
<feature type="binding site" evidence="9">
    <location>
        <position position="308"/>
    </location>
    <ligand>
        <name>glyoxylate</name>
        <dbReference type="ChEBI" id="CHEBI:36655"/>
    </ligand>
</feature>
<reference evidence="12" key="1">
    <citation type="submission" date="2023-07" db="EMBL/GenBank/DDBJ databases">
        <authorList>
            <consortium name="CYATHOMIX"/>
        </authorList>
    </citation>
    <scope>NUCLEOTIDE SEQUENCE</scope>
    <source>
        <strain evidence="12">N/A</strain>
    </source>
</reference>
<feature type="domain" description="FMN hydroxy acid dehydrogenase" evidence="11">
    <location>
        <begin position="44"/>
        <end position="410"/>
    </location>
</feature>
<keyword evidence="4" id="KW-0560">Oxidoreductase</keyword>
<evidence type="ECO:0000256" key="2">
    <source>
        <dbReference type="ARBA" id="ARBA00022630"/>
    </source>
</evidence>
<dbReference type="Gene3D" id="3.20.20.70">
    <property type="entry name" value="Aldolase class I"/>
    <property type="match status" value="1"/>
</dbReference>
<feature type="binding site" evidence="9">
    <location>
        <position position="303"/>
    </location>
    <ligand>
        <name>FMN</name>
        <dbReference type="ChEBI" id="CHEBI:58210"/>
    </ligand>
</feature>
<name>A0AA36GJF0_CYLNA</name>
<dbReference type="GO" id="GO:0001561">
    <property type="term" value="P:fatty acid alpha-oxidation"/>
    <property type="evidence" value="ECO:0007669"/>
    <property type="project" value="TreeGrafter"/>
</dbReference>
<feature type="region of interest" description="Disordered" evidence="10">
    <location>
        <begin position="1"/>
        <end position="40"/>
    </location>
</feature>
<protein>
    <recommendedName>
        <fullName evidence="11">FMN hydroxy acid dehydrogenase domain-containing protein</fullName>
    </recommendedName>
</protein>
<dbReference type="InterPro" id="IPR008259">
    <property type="entry name" value="FMN_hydac_DH_AS"/>
</dbReference>
<dbReference type="SUPFAM" id="SSF51395">
    <property type="entry name" value="FMN-linked oxidoreductases"/>
    <property type="match status" value="1"/>
</dbReference>
<dbReference type="InterPro" id="IPR037396">
    <property type="entry name" value="FMN_HAD"/>
</dbReference>
<dbReference type="GO" id="GO:0003973">
    <property type="term" value="F:(S)-2-hydroxy-acid oxidase activity"/>
    <property type="evidence" value="ECO:0007669"/>
    <property type="project" value="UniProtKB-EC"/>
</dbReference>
<comment type="caution">
    <text evidence="12">The sequence shown here is derived from an EMBL/GenBank/DDBJ whole genome shotgun (WGS) entry which is preliminary data.</text>
</comment>
<dbReference type="PIRSF" id="PIRSF000138">
    <property type="entry name" value="Al-hdrx_acd_dh"/>
    <property type="match status" value="1"/>
</dbReference>
<keyword evidence="13" id="KW-1185">Reference proteome</keyword>
<evidence type="ECO:0000256" key="1">
    <source>
        <dbReference type="ARBA" id="ARBA00001917"/>
    </source>
</evidence>
<accession>A0AA36GJF0</accession>
<feature type="binding site" evidence="9">
    <location>
        <position position="281"/>
    </location>
    <ligand>
        <name>FMN</name>
        <dbReference type="ChEBI" id="CHEBI:58210"/>
    </ligand>
</feature>
<feature type="binding site" evidence="9">
    <location>
        <begin position="123"/>
        <end position="125"/>
    </location>
    <ligand>
        <name>FMN</name>
        <dbReference type="ChEBI" id="CHEBI:58210"/>
    </ligand>
</feature>
<evidence type="ECO:0000256" key="8">
    <source>
        <dbReference type="PIRSR" id="PIRSR000138-1"/>
    </source>
</evidence>
<feature type="binding site" evidence="9">
    <location>
        <position position="70"/>
    </location>
    <ligand>
        <name>glyoxylate</name>
        <dbReference type="ChEBI" id="CHEBI:36655"/>
    </ligand>
</feature>
<feature type="active site" description="Proton acceptor" evidence="8">
    <location>
        <position position="305"/>
    </location>
</feature>
<evidence type="ECO:0000313" key="12">
    <source>
        <dbReference type="EMBL" id="CAJ0588670.1"/>
    </source>
</evidence>
<dbReference type="EMBL" id="CATQJL010000001">
    <property type="protein sequence ID" value="CAJ0588670.1"/>
    <property type="molecule type" value="Genomic_DNA"/>
</dbReference>
<sequence>MFASAVPRDRYSREKRSVSQPRNNARVVGSGSKPGTVSPATMPVKKRLLLTIDDYRKEATANLKKMEMEYYNRGADEELTLTRNVKAFQSLLIVPRCLRDVSDVNTAVEWFGIEVPFPIGIAPTAFHRMAEKDGEISTVQGAAKSKSLMVVSSWATTAIELIGHEAMKLDVPLWFQLYVYKDKSITSSLLFRAHAAGCKAIVVTVDTPVLGRRLADERNAFNLPAGLTLANFTTIQSSQMPSAHEGQSAFEKYVGNQIDPSLDWNMVDWVISNTKIPVILKGIMRADDAEEAINRGAQGIIVSNHGGRQLDSAPATIEVLPSIVEAVNGRVPVFFDGGIRNGRDIFKAIALGADGVFVGRPVIWGLSVNGAEGVANVMQIFQKEFLHTMRLAGCRSIQEVREFHDGVVKDSHFAKL</sequence>
<feature type="binding site" evidence="9">
    <location>
        <position position="152"/>
    </location>
    <ligand>
        <name>FMN</name>
        <dbReference type="ChEBI" id="CHEBI:58210"/>
    </ligand>
</feature>
<keyword evidence="3 9" id="KW-0288">FMN</keyword>
<organism evidence="12 13">
    <name type="scientific">Cylicocyclus nassatus</name>
    <name type="common">Nematode worm</name>
    <dbReference type="NCBI Taxonomy" id="53992"/>
    <lineage>
        <taxon>Eukaryota</taxon>
        <taxon>Metazoa</taxon>
        <taxon>Ecdysozoa</taxon>
        <taxon>Nematoda</taxon>
        <taxon>Chromadorea</taxon>
        <taxon>Rhabditida</taxon>
        <taxon>Rhabditina</taxon>
        <taxon>Rhabditomorpha</taxon>
        <taxon>Strongyloidea</taxon>
        <taxon>Strongylidae</taxon>
        <taxon>Cylicocyclus</taxon>
    </lineage>
</organism>
<dbReference type="PROSITE" id="PS51349">
    <property type="entry name" value="FMN_HYDROXY_ACID_DH_2"/>
    <property type="match status" value="1"/>
</dbReference>
<dbReference type="CDD" id="cd02809">
    <property type="entry name" value="alpha_hydroxyacid_oxid_FMN"/>
    <property type="match status" value="1"/>
</dbReference>
<feature type="binding site" evidence="9">
    <location>
        <position position="204"/>
    </location>
    <ligand>
        <name>FMN</name>
        <dbReference type="ChEBI" id="CHEBI:58210"/>
    </ligand>
</feature>
<comment type="catalytic activity">
    <reaction evidence="6">
        <text>a (2S)-2-hydroxycarboxylate + O2 = a 2-oxocarboxylate + H2O2</text>
        <dbReference type="Rhea" id="RHEA:16789"/>
        <dbReference type="ChEBI" id="CHEBI:15379"/>
        <dbReference type="ChEBI" id="CHEBI:16240"/>
        <dbReference type="ChEBI" id="CHEBI:35179"/>
        <dbReference type="ChEBI" id="CHEBI:58123"/>
        <dbReference type="EC" id="1.1.3.15"/>
    </reaction>
    <physiologicalReaction direction="left-to-right" evidence="6">
        <dbReference type="Rhea" id="RHEA:16790"/>
    </physiologicalReaction>
</comment>
<evidence type="ECO:0000256" key="7">
    <source>
        <dbReference type="ARBA" id="ARBA00029327"/>
    </source>
</evidence>
<feature type="binding site" evidence="9">
    <location>
        <begin position="336"/>
        <end position="340"/>
    </location>
    <ligand>
        <name>FMN</name>
        <dbReference type="ChEBI" id="CHEBI:58210"/>
    </ligand>
</feature>
<feature type="binding site" evidence="9">
    <location>
        <position position="213"/>
    </location>
    <ligand>
        <name>glyoxylate</name>
        <dbReference type="ChEBI" id="CHEBI:36655"/>
    </ligand>
</feature>
<feature type="binding site" evidence="9">
    <location>
        <begin position="359"/>
        <end position="360"/>
    </location>
    <ligand>
        <name>FMN</name>
        <dbReference type="ChEBI" id="CHEBI:58210"/>
    </ligand>
</feature>
<evidence type="ECO:0000256" key="10">
    <source>
        <dbReference type="SAM" id="MobiDB-lite"/>
    </source>
</evidence>
<evidence type="ECO:0000256" key="4">
    <source>
        <dbReference type="ARBA" id="ARBA00023002"/>
    </source>
</evidence>
<feature type="binding site" evidence="9">
    <location>
        <position position="305"/>
    </location>
    <ligand>
        <name>glyoxylate</name>
        <dbReference type="ChEBI" id="CHEBI:36655"/>
    </ligand>
</feature>
<evidence type="ECO:0000256" key="3">
    <source>
        <dbReference type="ARBA" id="ARBA00022643"/>
    </source>
</evidence>
<feature type="binding site" evidence="9">
    <location>
        <position position="178"/>
    </location>
    <ligand>
        <name>glyoxylate</name>
        <dbReference type="ChEBI" id="CHEBI:36655"/>
    </ligand>
</feature>
<evidence type="ECO:0000259" key="11">
    <source>
        <dbReference type="PROSITE" id="PS51349"/>
    </source>
</evidence>
<feature type="compositionally biased region" description="Basic and acidic residues" evidence="10">
    <location>
        <begin position="7"/>
        <end position="17"/>
    </location>
</feature>
<gene>
    <name evidence="12" type="ORF">CYNAS_LOCUS653</name>
</gene>
<comment type="similarity">
    <text evidence="5">Belongs to the FMN-dependent alpha-hydroxy acid dehydrogenase family.</text>
</comment>
<evidence type="ECO:0000256" key="5">
    <source>
        <dbReference type="ARBA" id="ARBA00024042"/>
    </source>
</evidence>
<dbReference type="AlphaFoldDB" id="A0AA36GJF0"/>
<dbReference type="InterPro" id="IPR013785">
    <property type="entry name" value="Aldolase_TIM"/>
</dbReference>
<evidence type="ECO:0000256" key="9">
    <source>
        <dbReference type="PIRSR" id="PIRSR000138-2"/>
    </source>
</evidence>
<evidence type="ECO:0000256" key="6">
    <source>
        <dbReference type="ARBA" id="ARBA00029325"/>
    </source>
</evidence>
<proteinExistence type="inferred from homology"/>
<dbReference type="FunFam" id="3.20.20.70:FF:000029">
    <property type="entry name" value="L-lactate dehydrogenase"/>
    <property type="match status" value="1"/>
</dbReference>
<evidence type="ECO:0000313" key="13">
    <source>
        <dbReference type="Proteomes" id="UP001176961"/>
    </source>
</evidence>